<evidence type="ECO:0000313" key="1">
    <source>
        <dbReference type="EMBL" id="OXR33479.1"/>
    </source>
</evidence>
<accession>A0ABX4DXN4</accession>
<reference evidence="1 2" key="1">
    <citation type="submission" date="2017-06" db="EMBL/GenBank/DDBJ databases">
        <authorList>
            <person name="Furmanczyk E.M."/>
        </authorList>
    </citation>
    <scope>NUCLEOTIDE SEQUENCE [LARGE SCALE GENOMIC DNA]</scope>
    <source>
        <strain evidence="1 2">DSM 16611</strain>
    </source>
</reference>
<proteinExistence type="predicted"/>
<evidence type="ECO:0000313" key="2">
    <source>
        <dbReference type="Proteomes" id="UP000215455"/>
    </source>
</evidence>
<sequence>MGGIATYEMTKTTCITRPKILSIQITHVRLAYSQRQGLDSVITLARRSLRLALQAICPPTEPALDAPSDCLGPAFYLERCHRVIWRGHENTGIGRAGVFAGKPAPTGSAVGFFWLSTARQALWMPLIGPLIGGAAGTMGNVDLCEKVVRFFLLL</sequence>
<dbReference type="Proteomes" id="UP000215455">
    <property type="component" value="Unassembled WGS sequence"/>
</dbReference>
<organism evidence="1 2">
    <name type="scientific">Pseudomonas umsongensis</name>
    <dbReference type="NCBI Taxonomy" id="198618"/>
    <lineage>
        <taxon>Bacteria</taxon>
        <taxon>Pseudomonadati</taxon>
        <taxon>Pseudomonadota</taxon>
        <taxon>Gammaproteobacteria</taxon>
        <taxon>Pseudomonadales</taxon>
        <taxon>Pseudomonadaceae</taxon>
        <taxon>Pseudomonas</taxon>
    </lineage>
</organism>
<comment type="caution">
    <text evidence="1">The sequence shown here is derived from an EMBL/GenBank/DDBJ whole genome shotgun (WGS) entry which is preliminary data.</text>
</comment>
<name>A0ABX4DXN4_9PSED</name>
<keyword evidence="2" id="KW-1185">Reference proteome</keyword>
<dbReference type="EMBL" id="NIWU01000002">
    <property type="protein sequence ID" value="OXR33479.1"/>
    <property type="molecule type" value="Genomic_DNA"/>
</dbReference>
<protein>
    <submittedName>
        <fullName evidence="1">Uncharacterized protein</fullName>
    </submittedName>
</protein>
<gene>
    <name evidence="1" type="ORF">PSUM_15800</name>
</gene>